<evidence type="ECO:0000256" key="5">
    <source>
        <dbReference type="ARBA" id="ARBA00023136"/>
    </source>
</evidence>
<feature type="transmembrane region" description="Helical" evidence="6">
    <location>
        <begin position="59"/>
        <end position="78"/>
    </location>
</feature>
<evidence type="ECO:0008006" key="9">
    <source>
        <dbReference type="Google" id="ProtNLM"/>
    </source>
</evidence>
<evidence type="ECO:0000256" key="2">
    <source>
        <dbReference type="ARBA" id="ARBA00005587"/>
    </source>
</evidence>
<evidence type="ECO:0000313" key="8">
    <source>
        <dbReference type="Proteomes" id="UP000288859"/>
    </source>
</evidence>
<dbReference type="GO" id="GO:0015123">
    <property type="term" value="F:acetate transmembrane transporter activity"/>
    <property type="evidence" value="ECO:0007669"/>
    <property type="project" value="TreeGrafter"/>
</dbReference>
<evidence type="ECO:0000256" key="4">
    <source>
        <dbReference type="ARBA" id="ARBA00022989"/>
    </source>
</evidence>
<feature type="transmembrane region" description="Helical" evidence="6">
    <location>
        <begin position="214"/>
        <end position="238"/>
    </location>
</feature>
<keyword evidence="5 6" id="KW-0472">Membrane</keyword>
<dbReference type="PANTHER" id="PTHR31123">
    <property type="entry name" value="ACCUMULATION OF DYADS PROTEIN 2-RELATED"/>
    <property type="match status" value="1"/>
</dbReference>
<dbReference type="OrthoDB" id="4110478at2759"/>
<comment type="similarity">
    <text evidence="2">Belongs to the acetate uptake transporter (AceTr) (TC 2.A.96) family.</text>
</comment>
<evidence type="ECO:0000313" key="7">
    <source>
        <dbReference type="EMBL" id="RVX73238.1"/>
    </source>
</evidence>
<gene>
    <name evidence="7" type="ORF">B0A52_02366</name>
</gene>
<dbReference type="VEuPathDB" id="FungiDB:PV10_03110"/>
<reference evidence="7 8" key="1">
    <citation type="submission" date="2017-03" db="EMBL/GenBank/DDBJ databases">
        <title>Genomes of endolithic fungi from Antarctica.</title>
        <authorList>
            <person name="Coleine C."/>
            <person name="Masonjones S."/>
            <person name="Stajich J.E."/>
        </authorList>
    </citation>
    <scope>NUCLEOTIDE SEQUENCE [LARGE SCALE GENOMIC DNA]</scope>
    <source>
        <strain evidence="7 8">CCFEE 6314</strain>
    </source>
</reference>
<dbReference type="PANTHER" id="PTHR31123:SF4">
    <property type="entry name" value="PROTEIN ALCS"/>
    <property type="match status" value="1"/>
</dbReference>
<dbReference type="EMBL" id="NAJM01000009">
    <property type="protein sequence ID" value="RVX73238.1"/>
    <property type="molecule type" value="Genomic_DNA"/>
</dbReference>
<comment type="caution">
    <text evidence="7">The sequence shown here is derived from an EMBL/GenBank/DDBJ whole genome shotgun (WGS) entry which is preliminary data.</text>
</comment>
<keyword evidence="3 6" id="KW-0812">Transmembrane</keyword>
<evidence type="ECO:0000256" key="3">
    <source>
        <dbReference type="ARBA" id="ARBA00022692"/>
    </source>
</evidence>
<evidence type="ECO:0000256" key="6">
    <source>
        <dbReference type="SAM" id="Phobius"/>
    </source>
</evidence>
<sequence>MSLEYENASATKVREEALEKVRSAATVNMSPELFEKLYLQPPANVHGDLRKTFGNPTPLGLVGFVAGLTPLSCSLLGWRGAGGLAAANIGVFFFIGGPLMLLSGFLEFFLGNTFPFTVFSLYGGVFLALAATLQPFYNSAGAYSTTGNFTEGLQTPMFNATLGYFPLAIGLLNVLAMVCATKTNGVFLFLFAGAGLGFFLLTAALWALAEGNAANGATLLVATGGAWFATAMVGWYLLSVQMLGVVGFEIPLPVGDFSRFWNKKRKSSSSDA</sequence>
<keyword evidence="4 6" id="KW-1133">Transmembrane helix</keyword>
<feature type="transmembrane region" description="Helical" evidence="6">
    <location>
        <begin position="84"/>
        <end position="106"/>
    </location>
</feature>
<comment type="subcellular location">
    <subcellularLocation>
        <location evidence="1">Membrane</location>
        <topology evidence="1">Multi-pass membrane protein</topology>
    </subcellularLocation>
</comment>
<evidence type="ECO:0000256" key="1">
    <source>
        <dbReference type="ARBA" id="ARBA00004141"/>
    </source>
</evidence>
<name>A0A438NC65_EXOME</name>
<dbReference type="GO" id="GO:0005886">
    <property type="term" value="C:plasma membrane"/>
    <property type="evidence" value="ECO:0007669"/>
    <property type="project" value="TreeGrafter"/>
</dbReference>
<dbReference type="Proteomes" id="UP000288859">
    <property type="component" value="Unassembled WGS sequence"/>
</dbReference>
<dbReference type="Pfam" id="PF01184">
    <property type="entry name" value="Gpr1_Fun34_YaaH"/>
    <property type="match status" value="1"/>
</dbReference>
<proteinExistence type="inferred from homology"/>
<feature type="transmembrane region" description="Helical" evidence="6">
    <location>
        <begin position="186"/>
        <end position="208"/>
    </location>
</feature>
<protein>
    <recommendedName>
        <fullName evidence="9">Protein alcS</fullName>
    </recommendedName>
</protein>
<feature type="transmembrane region" description="Helical" evidence="6">
    <location>
        <begin position="118"/>
        <end position="137"/>
    </location>
</feature>
<organism evidence="7 8">
    <name type="scientific">Exophiala mesophila</name>
    <name type="common">Black yeast-like fungus</name>
    <dbReference type="NCBI Taxonomy" id="212818"/>
    <lineage>
        <taxon>Eukaryota</taxon>
        <taxon>Fungi</taxon>
        <taxon>Dikarya</taxon>
        <taxon>Ascomycota</taxon>
        <taxon>Pezizomycotina</taxon>
        <taxon>Eurotiomycetes</taxon>
        <taxon>Chaetothyriomycetidae</taxon>
        <taxon>Chaetothyriales</taxon>
        <taxon>Herpotrichiellaceae</taxon>
        <taxon>Exophiala</taxon>
    </lineage>
</organism>
<accession>A0A438NC65</accession>
<dbReference type="InterPro" id="IPR000791">
    <property type="entry name" value="Gpr1/Fun34/SatP-like"/>
</dbReference>
<dbReference type="AlphaFoldDB" id="A0A438NC65"/>
<dbReference type="InterPro" id="IPR051633">
    <property type="entry name" value="AceTr"/>
</dbReference>
<feature type="transmembrane region" description="Helical" evidence="6">
    <location>
        <begin position="157"/>
        <end position="179"/>
    </location>
</feature>